<feature type="transmembrane region" description="Helical" evidence="11">
    <location>
        <begin position="166"/>
        <end position="189"/>
    </location>
</feature>
<feature type="compositionally biased region" description="Polar residues" evidence="10">
    <location>
        <begin position="1"/>
        <end position="17"/>
    </location>
</feature>
<gene>
    <name evidence="12" type="ORF">BCV69DRAFT_280139</name>
</gene>
<dbReference type="GO" id="GO:0015254">
    <property type="term" value="F:glycerol channel activity"/>
    <property type="evidence" value="ECO:0007669"/>
    <property type="project" value="TreeGrafter"/>
</dbReference>
<dbReference type="InterPro" id="IPR050363">
    <property type="entry name" value="MIP/Aquaporin"/>
</dbReference>
<dbReference type="Gene3D" id="1.20.1080.10">
    <property type="entry name" value="Glycerol uptake facilitator protein"/>
    <property type="match status" value="1"/>
</dbReference>
<feature type="transmembrane region" description="Helical" evidence="11">
    <location>
        <begin position="37"/>
        <end position="54"/>
    </location>
</feature>
<dbReference type="InterPro" id="IPR022357">
    <property type="entry name" value="MIP_CS"/>
</dbReference>
<sequence length="296" mass="31278">MSSSERTSDAEGQQRSSVYVPPPPNVVQRFRNAYGEYFAEMFGAGTIIIFGAGAQLQTQLWGAGDVLTCAFGWAIGVALGAYISSPISGGHINPAVTIAQAVFRRFPLSKVPGYILSQILGCFFATLIIYSNYAEAIADFQRGTGHTVYGDTATAGNFVSVPKDGLSAATAFFDEFLGTALLVGCIFAFTHPGLPSPALPLAVLFTLLGIAVAVGAQTGFAINPARDFGPRLALTVIGYPAQTLWSHNKGYWFHSIWAADILGALVGGGIVDIFLYPGPNSIFNRTSASARFTLNC</sequence>
<protein>
    <submittedName>
        <fullName evidence="12">Aquaporin</fullName>
    </submittedName>
</protein>
<dbReference type="PROSITE" id="PS00221">
    <property type="entry name" value="MIP"/>
    <property type="match status" value="1"/>
</dbReference>
<dbReference type="PANTHER" id="PTHR43829">
    <property type="entry name" value="AQUAPORIN OR AQUAGLYCEROPORIN RELATED"/>
    <property type="match status" value="1"/>
</dbReference>
<evidence type="ECO:0000256" key="7">
    <source>
        <dbReference type="ARBA" id="ARBA00023136"/>
    </source>
</evidence>
<comment type="catalytic activity">
    <reaction evidence="8">
        <text>H2O(in) = H2O(out)</text>
        <dbReference type="Rhea" id="RHEA:29667"/>
        <dbReference type="ChEBI" id="CHEBI:15377"/>
    </reaction>
</comment>
<dbReference type="OrthoDB" id="3222at2759"/>
<accession>A0A316UFZ6</accession>
<evidence type="ECO:0000256" key="1">
    <source>
        <dbReference type="ARBA" id="ARBA00004141"/>
    </source>
</evidence>
<keyword evidence="6 11" id="KW-1133">Transmembrane helix</keyword>
<keyword evidence="4 9" id="KW-0812">Transmembrane</keyword>
<evidence type="ECO:0000256" key="2">
    <source>
        <dbReference type="ARBA" id="ARBA00006175"/>
    </source>
</evidence>
<keyword evidence="7 11" id="KW-0472">Membrane</keyword>
<feature type="transmembrane region" description="Helical" evidence="11">
    <location>
        <begin position="251"/>
        <end position="275"/>
    </location>
</feature>
<feature type="transmembrane region" description="Helical" evidence="11">
    <location>
        <begin position="60"/>
        <end position="83"/>
    </location>
</feature>
<dbReference type="GO" id="GO:0015250">
    <property type="term" value="F:water channel activity"/>
    <property type="evidence" value="ECO:0007669"/>
    <property type="project" value="TreeGrafter"/>
</dbReference>
<comment type="subcellular location">
    <subcellularLocation>
        <location evidence="1">Membrane</location>
        <topology evidence="1">Multi-pass membrane protein</topology>
    </subcellularLocation>
</comment>
<evidence type="ECO:0000256" key="4">
    <source>
        <dbReference type="ARBA" id="ARBA00022692"/>
    </source>
</evidence>
<dbReference type="RefSeq" id="XP_025351407.1">
    <property type="nucleotide sequence ID" value="XM_025491502.1"/>
</dbReference>
<organism evidence="12 13">
    <name type="scientific">Pseudomicrostroma glucosiphilum</name>
    <dbReference type="NCBI Taxonomy" id="1684307"/>
    <lineage>
        <taxon>Eukaryota</taxon>
        <taxon>Fungi</taxon>
        <taxon>Dikarya</taxon>
        <taxon>Basidiomycota</taxon>
        <taxon>Ustilaginomycotina</taxon>
        <taxon>Exobasidiomycetes</taxon>
        <taxon>Microstromatales</taxon>
        <taxon>Microstromatales incertae sedis</taxon>
        <taxon>Pseudomicrostroma</taxon>
    </lineage>
</organism>
<feature type="region of interest" description="Disordered" evidence="10">
    <location>
        <begin position="1"/>
        <end position="20"/>
    </location>
</feature>
<keyword evidence="3 9" id="KW-0813">Transport</keyword>
<dbReference type="InterPro" id="IPR023271">
    <property type="entry name" value="Aquaporin-like"/>
</dbReference>
<dbReference type="GeneID" id="37013236"/>
<dbReference type="PRINTS" id="PR00783">
    <property type="entry name" value="MINTRINSICP"/>
</dbReference>
<evidence type="ECO:0000313" key="13">
    <source>
        <dbReference type="Proteomes" id="UP000245942"/>
    </source>
</evidence>
<name>A0A316UFZ6_9BASI</name>
<evidence type="ECO:0000256" key="3">
    <source>
        <dbReference type="ARBA" id="ARBA00022448"/>
    </source>
</evidence>
<dbReference type="GO" id="GO:0005886">
    <property type="term" value="C:plasma membrane"/>
    <property type="evidence" value="ECO:0007669"/>
    <property type="project" value="TreeGrafter"/>
</dbReference>
<evidence type="ECO:0000313" key="12">
    <source>
        <dbReference type="EMBL" id="PWN24247.1"/>
    </source>
</evidence>
<evidence type="ECO:0000256" key="11">
    <source>
        <dbReference type="SAM" id="Phobius"/>
    </source>
</evidence>
<evidence type="ECO:0000256" key="8">
    <source>
        <dbReference type="ARBA" id="ARBA00034651"/>
    </source>
</evidence>
<evidence type="ECO:0000256" key="6">
    <source>
        <dbReference type="ARBA" id="ARBA00022989"/>
    </source>
</evidence>
<comment type="similarity">
    <text evidence="2 9">Belongs to the MIP/aquaporin (TC 1.A.8) family.</text>
</comment>
<evidence type="ECO:0000256" key="5">
    <source>
        <dbReference type="ARBA" id="ARBA00022737"/>
    </source>
</evidence>
<dbReference type="Proteomes" id="UP000245942">
    <property type="component" value="Unassembled WGS sequence"/>
</dbReference>
<proteinExistence type="inferred from homology"/>
<feature type="transmembrane region" description="Helical" evidence="11">
    <location>
        <begin position="201"/>
        <end position="222"/>
    </location>
</feature>
<dbReference type="EMBL" id="KZ819321">
    <property type="protein sequence ID" value="PWN24247.1"/>
    <property type="molecule type" value="Genomic_DNA"/>
</dbReference>
<dbReference type="PANTHER" id="PTHR43829:SF9">
    <property type="entry name" value="AQUAPORIN-9"/>
    <property type="match status" value="1"/>
</dbReference>
<keyword evidence="13" id="KW-1185">Reference proteome</keyword>
<evidence type="ECO:0000256" key="10">
    <source>
        <dbReference type="SAM" id="MobiDB-lite"/>
    </source>
</evidence>
<dbReference type="SUPFAM" id="SSF81338">
    <property type="entry name" value="Aquaporin-like"/>
    <property type="match status" value="1"/>
</dbReference>
<feature type="transmembrane region" description="Helical" evidence="11">
    <location>
        <begin position="113"/>
        <end position="133"/>
    </location>
</feature>
<dbReference type="AlphaFoldDB" id="A0A316UFZ6"/>
<dbReference type="Pfam" id="PF00230">
    <property type="entry name" value="MIP"/>
    <property type="match status" value="1"/>
</dbReference>
<dbReference type="STRING" id="1684307.A0A316UFZ6"/>
<dbReference type="InterPro" id="IPR000425">
    <property type="entry name" value="MIP"/>
</dbReference>
<keyword evidence="5" id="KW-0677">Repeat</keyword>
<evidence type="ECO:0000256" key="9">
    <source>
        <dbReference type="RuleBase" id="RU000477"/>
    </source>
</evidence>
<reference evidence="12 13" key="1">
    <citation type="journal article" date="2018" name="Mol. Biol. Evol.">
        <title>Broad Genomic Sampling Reveals a Smut Pathogenic Ancestry of the Fungal Clade Ustilaginomycotina.</title>
        <authorList>
            <person name="Kijpornyongpan T."/>
            <person name="Mondo S.J."/>
            <person name="Barry K."/>
            <person name="Sandor L."/>
            <person name="Lee J."/>
            <person name="Lipzen A."/>
            <person name="Pangilinan J."/>
            <person name="LaButti K."/>
            <person name="Hainaut M."/>
            <person name="Henrissat B."/>
            <person name="Grigoriev I.V."/>
            <person name="Spatafora J.W."/>
            <person name="Aime M.C."/>
        </authorList>
    </citation>
    <scope>NUCLEOTIDE SEQUENCE [LARGE SCALE GENOMIC DNA]</scope>
    <source>
        <strain evidence="12 13">MCA 4718</strain>
    </source>
</reference>